<feature type="transmembrane region" description="Helical" evidence="1">
    <location>
        <begin position="203"/>
        <end position="227"/>
    </location>
</feature>
<keyword evidence="1" id="KW-0812">Transmembrane</keyword>
<reference evidence="2 3" key="1">
    <citation type="submission" date="2016-02" db="EMBL/GenBank/DDBJ databases">
        <title>Genome analysis of coral dinoflagellate symbionts highlights evolutionary adaptations to a symbiotic lifestyle.</title>
        <authorList>
            <person name="Aranda M."/>
            <person name="Li Y."/>
            <person name="Liew Y.J."/>
            <person name="Baumgarten S."/>
            <person name="Simakov O."/>
            <person name="Wilson M."/>
            <person name="Piel J."/>
            <person name="Ashoor H."/>
            <person name="Bougouffa S."/>
            <person name="Bajic V.B."/>
            <person name="Ryu T."/>
            <person name="Ravasi T."/>
            <person name="Bayer T."/>
            <person name="Micklem G."/>
            <person name="Kim H."/>
            <person name="Bhak J."/>
            <person name="Lajeunesse T.C."/>
            <person name="Voolstra C.R."/>
        </authorList>
    </citation>
    <scope>NUCLEOTIDE SEQUENCE [LARGE SCALE GENOMIC DNA]</scope>
    <source>
        <strain evidence="2 3">CCMP2467</strain>
    </source>
</reference>
<comment type="caution">
    <text evidence="2">The sequence shown here is derived from an EMBL/GenBank/DDBJ whole genome shotgun (WGS) entry which is preliminary data.</text>
</comment>
<name>A0A1Q9CZ82_SYMMI</name>
<protein>
    <submittedName>
        <fullName evidence="2">Uncharacterized protein</fullName>
    </submittedName>
</protein>
<dbReference type="AlphaFoldDB" id="A0A1Q9CZ82"/>
<keyword evidence="1" id="KW-0472">Membrane</keyword>
<evidence type="ECO:0000313" key="2">
    <source>
        <dbReference type="EMBL" id="OLP88239.1"/>
    </source>
</evidence>
<accession>A0A1Q9CZ82</accession>
<dbReference type="EMBL" id="LSRX01000823">
    <property type="protein sequence ID" value="OLP88239.1"/>
    <property type="molecule type" value="Genomic_DNA"/>
</dbReference>
<gene>
    <name evidence="2" type="ORF">AK812_SmicGene30436</name>
</gene>
<proteinExistence type="predicted"/>
<evidence type="ECO:0000256" key="1">
    <source>
        <dbReference type="SAM" id="Phobius"/>
    </source>
</evidence>
<feature type="transmembrane region" description="Helical" evidence="1">
    <location>
        <begin position="247"/>
        <end position="272"/>
    </location>
</feature>
<dbReference type="Proteomes" id="UP000186817">
    <property type="component" value="Unassembled WGS sequence"/>
</dbReference>
<keyword evidence="3" id="KW-1185">Reference proteome</keyword>
<evidence type="ECO:0000313" key="3">
    <source>
        <dbReference type="Proteomes" id="UP000186817"/>
    </source>
</evidence>
<feature type="transmembrane region" description="Helical" evidence="1">
    <location>
        <begin position="64"/>
        <end position="83"/>
    </location>
</feature>
<keyword evidence="1" id="KW-1133">Transmembrane helix</keyword>
<feature type="transmembrane region" description="Helical" evidence="1">
    <location>
        <begin position="161"/>
        <end position="191"/>
    </location>
</feature>
<organism evidence="2 3">
    <name type="scientific">Symbiodinium microadriaticum</name>
    <name type="common">Dinoflagellate</name>
    <name type="synonym">Zooxanthella microadriatica</name>
    <dbReference type="NCBI Taxonomy" id="2951"/>
    <lineage>
        <taxon>Eukaryota</taxon>
        <taxon>Sar</taxon>
        <taxon>Alveolata</taxon>
        <taxon>Dinophyceae</taxon>
        <taxon>Suessiales</taxon>
        <taxon>Symbiodiniaceae</taxon>
        <taxon>Symbiodinium</taxon>
    </lineage>
</organism>
<dbReference type="OrthoDB" id="429822at2759"/>
<sequence>MEKDPKSWNMANRTTKSVQVRFEPVIPLADDISAFHCVLAVAHVCFHPQEFSFSACTMGVKISVVYYMLVGMAMIFQIMGSFIRWHVFTVAPFGIPLMRVNTGLIYTKVEQGLTLMCGWNSKWQRCREMAEGITLQEAAAEWCAPILTSVGVTAPCHGFNLAYIFGLICAMAIVLNFILLGAGIGMLLQYFNSSKHKPEYRQWAFYLHSIATGILLLVFLAWSFIALPAMEHIGSSNSLASSGVGVSYGYCLMIAGILFQSLAAVLFSFMPLGDEMTEDERMLQKFAKEQAHLAALPGQPPVGAQAYYGSAPGPAPTATQQGYGYGYGYGAPQGAGQHVPAW</sequence>